<gene>
    <name evidence="1" type="ORF">PIB30_000328</name>
</gene>
<name>A0ABU6T474_9FABA</name>
<sequence>MTWSWTLDWRRALQDWELADLKSLIQTLSKVNMRKEDRDAWVWEFDKKGEYSVLTLLAKKLLHMERHSLDQFDRSSSLAANFATASTVQFPSLNVHVKPHKGNSTANLWIS</sequence>
<accession>A0ABU6T474</accession>
<proteinExistence type="predicted"/>
<dbReference type="EMBL" id="JASCZI010090622">
    <property type="protein sequence ID" value="MED6142768.1"/>
    <property type="molecule type" value="Genomic_DNA"/>
</dbReference>
<evidence type="ECO:0000313" key="2">
    <source>
        <dbReference type="Proteomes" id="UP001341840"/>
    </source>
</evidence>
<evidence type="ECO:0000313" key="1">
    <source>
        <dbReference type="EMBL" id="MED6142768.1"/>
    </source>
</evidence>
<keyword evidence="2" id="KW-1185">Reference proteome</keyword>
<reference evidence="1 2" key="1">
    <citation type="journal article" date="2023" name="Plants (Basel)">
        <title>Bridging the Gap: Combining Genomics and Transcriptomics Approaches to Understand Stylosanthes scabra, an Orphan Legume from the Brazilian Caatinga.</title>
        <authorList>
            <person name="Ferreira-Neto J.R.C."/>
            <person name="da Silva M.D."/>
            <person name="Binneck E."/>
            <person name="de Melo N.F."/>
            <person name="da Silva R.H."/>
            <person name="de Melo A.L.T.M."/>
            <person name="Pandolfi V."/>
            <person name="Bustamante F.O."/>
            <person name="Brasileiro-Vidal A.C."/>
            <person name="Benko-Iseppon A.M."/>
        </authorList>
    </citation>
    <scope>NUCLEOTIDE SEQUENCE [LARGE SCALE GENOMIC DNA]</scope>
    <source>
        <tissue evidence="1">Leaves</tissue>
    </source>
</reference>
<organism evidence="1 2">
    <name type="scientific">Stylosanthes scabra</name>
    <dbReference type="NCBI Taxonomy" id="79078"/>
    <lineage>
        <taxon>Eukaryota</taxon>
        <taxon>Viridiplantae</taxon>
        <taxon>Streptophyta</taxon>
        <taxon>Embryophyta</taxon>
        <taxon>Tracheophyta</taxon>
        <taxon>Spermatophyta</taxon>
        <taxon>Magnoliopsida</taxon>
        <taxon>eudicotyledons</taxon>
        <taxon>Gunneridae</taxon>
        <taxon>Pentapetalae</taxon>
        <taxon>rosids</taxon>
        <taxon>fabids</taxon>
        <taxon>Fabales</taxon>
        <taxon>Fabaceae</taxon>
        <taxon>Papilionoideae</taxon>
        <taxon>50 kb inversion clade</taxon>
        <taxon>dalbergioids sensu lato</taxon>
        <taxon>Dalbergieae</taxon>
        <taxon>Pterocarpus clade</taxon>
        <taxon>Stylosanthes</taxon>
    </lineage>
</organism>
<protein>
    <submittedName>
        <fullName evidence="1">Uncharacterized protein</fullName>
    </submittedName>
</protein>
<comment type="caution">
    <text evidence="1">The sequence shown here is derived from an EMBL/GenBank/DDBJ whole genome shotgun (WGS) entry which is preliminary data.</text>
</comment>
<dbReference type="Proteomes" id="UP001341840">
    <property type="component" value="Unassembled WGS sequence"/>
</dbReference>